<dbReference type="InterPro" id="IPR023214">
    <property type="entry name" value="HAD_sf"/>
</dbReference>
<name>A0ABD3RWX4_9STRA</name>
<feature type="transmembrane region" description="Helical" evidence="11">
    <location>
        <begin position="1270"/>
        <end position="1290"/>
    </location>
</feature>
<evidence type="ECO:0000256" key="5">
    <source>
        <dbReference type="ARBA" id="ARBA00022741"/>
    </source>
</evidence>
<evidence type="ECO:0000256" key="11">
    <source>
        <dbReference type="SAM" id="Phobius"/>
    </source>
</evidence>
<evidence type="ECO:0008006" key="17">
    <source>
        <dbReference type="Google" id="ProtNLM"/>
    </source>
</evidence>
<comment type="caution">
    <text evidence="15">The sequence shown here is derived from an EMBL/GenBank/DDBJ whole genome shotgun (WGS) entry which is preliminary data.</text>
</comment>
<evidence type="ECO:0000313" key="16">
    <source>
        <dbReference type="Proteomes" id="UP001530377"/>
    </source>
</evidence>
<evidence type="ECO:0000256" key="1">
    <source>
        <dbReference type="ARBA" id="ARBA00004141"/>
    </source>
</evidence>
<evidence type="ECO:0000256" key="10">
    <source>
        <dbReference type="ARBA" id="ARBA00023136"/>
    </source>
</evidence>
<dbReference type="PROSITE" id="PS01229">
    <property type="entry name" value="COF_2"/>
    <property type="match status" value="1"/>
</dbReference>
<dbReference type="GO" id="GO:0046872">
    <property type="term" value="F:metal ion binding"/>
    <property type="evidence" value="ECO:0007669"/>
    <property type="project" value="UniProtKB-KW"/>
</dbReference>
<dbReference type="InterPro" id="IPR023299">
    <property type="entry name" value="ATPase_P-typ_cyto_dom_N"/>
</dbReference>
<sequence>MKVIFSVVAISVATVVIVPCVSGSSGRHDVSWWHAMDGVPILMEKRLDRRMSVNNYSSAVHPSRGGGVALHGRFLAFGDYADPTFSCPATITCPDICVASPEDCPEDAICPINFELCLDGTCADLTAGEACDPEAESPCACDALSVICAKQVDLEPSCTERFTSQYDAYMTCVEEQLETVPQVDFTGPWFVACYVILPLLTLIMLIWCAWNERWAPISGSTLPLKRAKFLEDISQGSSTSRKVRSSQGALRRMKSMQSSHSDDSTANEVPLTQTGYKTTIVGLVLYYLIVLAHVIIQFLLFALSVEYYVQQESITWSIFGSQVFFDEVQVLMAFEIVWMVGFVWCFFLKFPESIYSLFLRSKSNAIIASLTGFFTSVLSFIFSNRSQRGEGSKTSVTFCKVRVDSNTGTRYFYFRFRRFIYDAALNSFVTGSWDVQEGANIGAWLDSLYLHQGLSEDEAVKRLGIVGPNVLKLKKPTIIGSIYAEFSKPFYLYQTFMVWTWAPFWYYYMAIVNTCIRLTGGIVVAVFQYMSDKNLYQLMSMEGTVDVLRGGKMIIVDQTDVVPGDIVRLVPGDVYFDMAILQAKKVIVDESALTGEVHPIAKTPLDPANSKLTYDLKTNKTSTLYAGTTILECCDVPSVDGDMAIVMKTGSFTAKGELLSDILSYKRHKFKFDDEVKTVLAVLVVEAIALVTLVVYFIKDDWVYSWFYAMFVVGTVLPPLLPTVFVVSVGISCKRLLGKRIACMNAQGILVAGKVKKAFFDKTGTLTKQGMEFLPGDATGNDSLLMRGIASCQTLHLSKDGILIGPSVDRIGFEACSAKMVDENTVSFEGENITYLKRFEFDFIRMTQSVIVKHGAEAAVYVKGSPESISKLCLPSSLPTDFFKTARQSAREGIYQLAIATKAYIRDKDMHEVTRDDIEKDLEFLGFINFQNPLREESPDVIKDLLLGNVDCVMITGDNVLTGVKIALAAGMIKPDHAVIIGDTIRDDGEIEWLNYTDDSPAVPNEDTSIALTGKVWEYLLDHDPKSALAYAKRTKVFGRCRPDDKVSIISTFVEMGDITLMCGDGGNDCGALKAAHVGIALSDAEASVVAPFTSLEKSITSVTEVLREGRCALASAIACYKYMIMYGQVESINQVINAYFSITFSEWCWVFMDGIWVSCMSFTLPLAKAAKNLSKLRPTASILGPNTMWSACGTLAINFLFLVIALAALFAQDWFQCRKWGSNDVSNVTVIGDNYETSVIFIVSGYQYISSAAAFNFGYSFRQNWFRNYVFVFLFLLFTAMQFGMTISAGHFSCIWRVNCDNDHAVRFVTDPNPMAIFNIYSTTVMPVAFRLFLFGLMVVNLVVICAWNFFVVNKVRIEKQETKNARDL</sequence>
<feature type="signal peptide" evidence="12">
    <location>
        <begin position="1"/>
        <end position="23"/>
    </location>
</feature>
<feature type="transmembrane region" description="Helical" evidence="11">
    <location>
        <begin position="363"/>
        <end position="382"/>
    </location>
</feature>
<dbReference type="InterPro" id="IPR036412">
    <property type="entry name" value="HAD-like_sf"/>
</dbReference>
<dbReference type="SFLD" id="SFLDF00027">
    <property type="entry name" value="p-type_atpase"/>
    <property type="match status" value="1"/>
</dbReference>
<dbReference type="Proteomes" id="UP001530377">
    <property type="component" value="Unassembled WGS sequence"/>
</dbReference>
<dbReference type="Pfam" id="PF00122">
    <property type="entry name" value="E1-E2_ATPase"/>
    <property type="match status" value="1"/>
</dbReference>
<feature type="transmembrane region" description="Helical" evidence="11">
    <location>
        <begin position="329"/>
        <end position="351"/>
    </location>
</feature>
<evidence type="ECO:0000256" key="12">
    <source>
        <dbReference type="SAM" id="SignalP"/>
    </source>
</evidence>
<dbReference type="EMBL" id="JALLPB020000137">
    <property type="protein sequence ID" value="KAL3816681.1"/>
    <property type="molecule type" value="Genomic_DNA"/>
</dbReference>
<proteinExistence type="inferred from homology"/>
<dbReference type="SFLD" id="SFLDS00003">
    <property type="entry name" value="Haloacid_Dehalogenase"/>
    <property type="match status" value="1"/>
</dbReference>
<dbReference type="InterPro" id="IPR059000">
    <property type="entry name" value="ATPase_P-type_domA"/>
</dbReference>
<keyword evidence="12" id="KW-0732">Signal</keyword>
<feature type="transmembrane region" description="Helical" evidence="11">
    <location>
        <begin position="284"/>
        <end position="309"/>
    </location>
</feature>
<reference evidence="15 16" key="1">
    <citation type="submission" date="2024-10" db="EMBL/GenBank/DDBJ databases">
        <title>Updated reference genomes for cyclostephanoid diatoms.</title>
        <authorList>
            <person name="Roberts W.R."/>
            <person name="Alverson A.J."/>
        </authorList>
    </citation>
    <scope>NUCLEOTIDE SEQUENCE [LARGE SCALE GENOMIC DNA]</scope>
    <source>
        <strain evidence="15 16">AJA228-03</strain>
    </source>
</reference>
<evidence type="ECO:0000256" key="2">
    <source>
        <dbReference type="ARBA" id="ARBA00006000"/>
    </source>
</evidence>
<keyword evidence="5" id="KW-0547">Nucleotide-binding</keyword>
<comment type="subcellular location">
    <subcellularLocation>
        <location evidence="1">Membrane</location>
        <topology evidence="1">Multi-pass membrane protein</topology>
    </subcellularLocation>
</comment>
<evidence type="ECO:0000256" key="3">
    <source>
        <dbReference type="ARBA" id="ARBA00022692"/>
    </source>
</evidence>
<evidence type="ECO:0000259" key="14">
    <source>
        <dbReference type="Pfam" id="PF00690"/>
    </source>
</evidence>
<keyword evidence="9 11" id="KW-1133">Transmembrane helix</keyword>
<feature type="domain" description="Cation-transporting P-type ATPase N-terminal" evidence="14">
    <location>
        <begin position="451"/>
        <end position="493"/>
    </location>
</feature>
<dbReference type="PANTHER" id="PTHR45630:SF11">
    <property type="entry name" value="CATION-TRANSPORTING P-TYPE ATPASE N-TERMINAL DOMAIN-CONTAINING PROTEIN"/>
    <property type="match status" value="1"/>
</dbReference>
<dbReference type="SUPFAM" id="SSF56784">
    <property type="entry name" value="HAD-like"/>
    <property type="match status" value="1"/>
</dbReference>
<protein>
    <recommendedName>
        <fullName evidence="17">Cation-transporting P-type ATPase N-terminal domain-containing protein</fullName>
    </recommendedName>
</protein>
<evidence type="ECO:0000256" key="4">
    <source>
        <dbReference type="ARBA" id="ARBA00022723"/>
    </source>
</evidence>
<dbReference type="InterPro" id="IPR008250">
    <property type="entry name" value="ATPase_P-typ_transduc_dom_A_sf"/>
</dbReference>
<gene>
    <name evidence="15" type="ORF">ACHAXA_003871</name>
</gene>
<dbReference type="Pfam" id="PF13246">
    <property type="entry name" value="Cation_ATPase"/>
    <property type="match status" value="1"/>
</dbReference>
<evidence type="ECO:0000256" key="8">
    <source>
        <dbReference type="ARBA" id="ARBA00022967"/>
    </source>
</evidence>
<feature type="transmembrane region" description="Helical" evidence="11">
    <location>
        <begin position="676"/>
        <end position="698"/>
    </location>
</feature>
<evidence type="ECO:0000256" key="7">
    <source>
        <dbReference type="ARBA" id="ARBA00022842"/>
    </source>
</evidence>
<evidence type="ECO:0000313" key="15">
    <source>
        <dbReference type="EMBL" id="KAL3816681.1"/>
    </source>
</evidence>
<dbReference type="InterPro" id="IPR044492">
    <property type="entry name" value="P_typ_ATPase_HD_dom"/>
</dbReference>
<feature type="transmembrane region" description="Helical" evidence="11">
    <location>
        <begin position="704"/>
        <end position="731"/>
    </location>
</feature>
<dbReference type="InterPro" id="IPR001757">
    <property type="entry name" value="P_typ_ATPase"/>
</dbReference>
<dbReference type="Gene3D" id="3.40.1110.10">
    <property type="entry name" value="Calcium-transporting ATPase, cytoplasmic domain N"/>
    <property type="match status" value="1"/>
</dbReference>
<keyword evidence="10 11" id="KW-0472">Membrane</keyword>
<keyword evidence="4" id="KW-0479">Metal-binding</keyword>
<feature type="transmembrane region" description="Helical" evidence="11">
    <location>
        <begin position="1329"/>
        <end position="1352"/>
    </location>
</feature>
<dbReference type="Gene3D" id="3.40.50.1000">
    <property type="entry name" value="HAD superfamily/HAD-like"/>
    <property type="match status" value="2"/>
</dbReference>
<accession>A0ABD3RWX4</accession>
<comment type="similarity">
    <text evidence="2">Belongs to the cation transport ATPase (P-type) (TC 3.A.3) family. Type V subfamily.</text>
</comment>
<dbReference type="SUPFAM" id="SSF81665">
    <property type="entry name" value="Calcium ATPase, transmembrane domain M"/>
    <property type="match status" value="1"/>
</dbReference>
<dbReference type="PANTHER" id="PTHR45630">
    <property type="entry name" value="CATION-TRANSPORTING ATPASE-RELATED"/>
    <property type="match status" value="1"/>
</dbReference>
<evidence type="ECO:0000259" key="13">
    <source>
        <dbReference type="Pfam" id="PF00122"/>
    </source>
</evidence>
<dbReference type="GO" id="GO:0016020">
    <property type="term" value="C:membrane"/>
    <property type="evidence" value="ECO:0007669"/>
    <property type="project" value="UniProtKB-SubCell"/>
</dbReference>
<feature type="transmembrane region" description="Helical" evidence="11">
    <location>
        <begin position="189"/>
        <end position="210"/>
    </location>
</feature>
<dbReference type="InterPro" id="IPR006544">
    <property type="entry name" value="P-type_TPase_V"/>
</dbReference>
<feature type="transmembrane region" description="Helical" evidence="11">
    <location>
        <begin position="1188"/>
        <end position="1212"/>
    </location>
</feature>
<keyword evidence="8" id="KW-1278">Translocase</keyword>
<dbReference type="PRINTS" id="PR00119">
    <property type="entry name" value="CATATPASE"/>
</dbReference>
<feature type="transmembrane region" description="Helical" evidence="11">
    <location>
        <begin position="505"/>
        <end position="530"/>
    </location>
</feature>
<dbReference type="InterPro" id="IPR023298">
    <property type="entry name" value="ATPase_P-typ_TM_dom_sf"/>
</dbReference>
<organism evidence="15 16">
    <name type="scientific">Cyclostephanos tholiformis</name>
    <dbReference type="NCBI Taxonomy" id="382380"/>
    <lineage>
        <taxon>Eukaryota</taxon>
        <taxon>Sar</taxon>
        <taxon>Stramenopiles</taxon>
        <taxon>Ochrophyta</taxon>
        <taxon>Bacillariophyta</taxon>
        <taxon>Coscinodiscophyceae</taxon>
        <taxon>Thalassiosirophycidae</taxon>
        <taxon>Stephanodiscales</taxon>
        <taxon>Stephanodiscaceae</taxon>
        <taxon>Cyclostephanos</taxon>
    </lineage>
</organism>
<keyword evidence="6" id="KW-0067">ATP-binding</keyword>
<dbReference type="SFLD" id="SFLDG00002">
    <property type="entry name" value="C1.7:_P-type_atpase_like"/>
    <property type="match status" value="1"/>
</dbReference>
<feature type="domain" description="P-type ATPase A" evidence="13">
    <location>
        <begin position="543"/>
        <end position="660"/>
    </location>
</feature>
<dbReference type="GO" id="GO:0005524">
    <property type="term" value="F:ATP binding"/>
    <property type="evidence" value="ECO:0007669"/>
    <property type="project" value="UniProtKB-KW"/>
</dbReference>
<evidence type="ECO:0000256" key="9">
    <source>
        <dbReference type="ARBA" id="ARBA00022989"/>
    </source>
</evidence>
<evidence type="ECO:0000256" key="6">
    <source>
        <dbReference type="ARBA" id="ARBA00022840"/>
    </source>
</evidence>
<dbReference type="Pfam" id="PF00690">
    <property type="entry name" value="Cation_ATPase_N"/>
    <property type="match status" value="1"/>
</dbReference>
<dbReference type="SUPFAM" id="SSF81660">
    <property type="entry name" value="Metal cation-transporting ATPase, ATP-binding domain N"/>
    <property type="match status" value="1"/>
</dbReference>
<dbReference type="InterPro" id="IPR004014">
    <property type="entry name" value="ATPase_P-typ_cation-transptr_N"/>
</dbReference>
<keyword evidence="16" id="KW-1185">Reference proteome</keyword>
<dbReference type="NCBIfam" id="TIGR01494">
    <property type="entry name" value="ATPase_P-type"/>
    <property type="match status" value="1"/>
</dbReference>
<keyword evidence="7" id="KW-0460">Magnesium</keyword>
<dbReference type="Gene3D" id="1.20.1110.10">
    <property type="entry name" value="Calcium-transporting ATPase, transmembrane domain"/>
    <property type="match status" value="1"/>
</dbReference>
<keyword evidence="3 11" id="KW-0812">Transmembrane</keyword>
<feature type="chain" id="PRO_5044783901" description="Cation-transporting P-type ATPase N-terminal domain-containing protein" evidence="12">
    <location>
        <begin position="24"/>
        <end position="1370"/>
    </location>
</feature>
<dbReference type="SUPFAM" id="SSF81653">
    <property type="entry name" value="Calcium ATPase, transduction domain A"/>
    <property type="match status" value="1"/>
</dbReference>
<dbReference type="Gene3D" id="2.70.150.10">
    <property type="entry name" value="Calcium-transporting ATPase, cytoplasmic transduction domain A"/>
    <property type="match status" value="1"/>
</dbReference>